<dbReference type="Proteomes" id="UP000247498">
    <property type="component" value="Unassembled WGS sequence"/>
</dbReference>
<reference evidence="2 3" key="1">
    <citation type="journal article" date="2018" name="Sci. Rep.">
        <title>Raphidocelis subcapitata (=Pseudokirchneriella subcapitata) provides an insight into genome evolution and environmental adaptations in the Sphaeropleales.</title>
        <authorList>
            <person name="Suzuki S."/>
            <person name="Yamaguchi H."/>
            <person name="Nakajima N."/>
            <person name="Kawachi M."/>
        </authorList>
    </citation>
    <scope>NUCLEOTIDE SEQUENCE [LARGE SCALE GENOMIC DNA]</scope>
    <source>
        <strain evidence="2 3">NIES-35</strain>
    </source>
</reference>
<keyword evidence="3" id="KW-1185">Reference proteome</keyword>
<dbReference type="AlphaFoldDB" id="A0A2V0PGD2"/>
<feature type="region of interest" description="Disordered" evidence="1">
    <location>
        <begin position="55"/>
        <end position="187"/>
    </location>
</feature>
<evidence type="ECO:0000256" key="1">
    <source>
        <dbReference type="SAM" id="MobiDB-lite"/>
    </source>
</evidence>
<accession>A0A2V0PGD2</accession>
<feature type="compositionally biased region" description="Low complexity" evidence="1">
    <location>
        <begin position="100"/>
        <end position="152"/>
    </location>
</feature>
<dbReference type="Gene3D" id="3.40.50.12350">
    <property type="match status" value="1"/>
</dbReference>
<evidence type="ECO:0000313" key="2">
    <source>
        <dbReference type="EMBL" id="GBF98881.1"/>
    </source>
</evidence>
<protein>
    <submittedName>
        <fullName evidence="2">Uncharacterized protein</fullName>
    </submittedName>
</protein>
<dbReference type="InParanoid" id="A0A2V0PGD2"/>
<name>A0A2V0PGD2_9CHLO</name>
<feature type="non-terminal residue" evidence="2">
    <location>
        <position position="1"/>
    </location>
</feature>
<comment type="caution">
    <text evidence="2">The sequence shown here is derived from an EMBL/GenBank/DDBJ whole genome shotgun (WGS) entry which is preliminary data.</text>
</comment>
<sequence length="200" mass="19687">VYSACRDTVLRCFHRLAERFSTELTSFVVIGGGPEAEAAAQELGWRFVRVAPPAAAPPAQCSADGPACGSPSPGQKGRPVAAAAPGGGEAEEPPAKRAAAEGASKAAAPPPDCTAAAAGAPRQPQPDGGPEAPGAAAATAPGPEAAAAAAAPQPQPPDDPPLDGWLSARPPRPPPRDSTGARARHAGQLTAEVLMGLALA</sequence>
<organism evidence="2 3">
    <name type="scientific">Raphidocelis subcapitata</name>
    <dbReference type="NCBI Taxonomy" id="307507"/>
    <lineage>
        <taxon>Eukaryota</taxon>
        <taxon>Viridiplantae</taxon>
        <taxon>Chlorophyta</taxon>
        <taxon>core chlorophytes</taxon>
        <taxon>Chlorophyceae</taxon>
        <taxon>CS clade</taxon>
        <taxon>Sphaeropleales</taxon>
        <taxon>Selenastraceae</taxon>
        <taxon>Raphidocelis</taxon>
    </lineage>
</organism>
<evidence type="ECO:0000313" key="3">
    <source>
        <dbReference type="Proteomes" id="UP000247498"/>
    </source>
</evidence>
<gene>
    <name evidence="2" type="ORF">Rsub_11485</name>
</gene>
<proteinExistence type="predicted"/>
<dbReference type="EMBL" id="BDRX01000137">
    <property type="protein sequence ID" value="GBF98881.1"/>
    <property type="molecule type" value="Genomic_DNA"/>
</dbReference>
<dbReference type="InterPro" id="IPR038102">
    <property type="entry name" value="EYA_dom_sf"/>
</dbReference>